<dbReference type="Proteomes" id="UP001215151">
    <property type="component" value="Unassembled WGS sequence"/>
</dbReference>
<keyword evidence="3" id="KW-1185">Reference proteome</keyword>
<organism evidence="2 3">
    <name type="scientific">Trametes cubensis</name>
    <dbReference type="NCBI Taxonomy" id="1111947"/>
    <lineage>
        <taxon>Eukaryota</taxon>
        <taxon>Fungi</taxon>
        <taxon>Dikarya</taxon>
        <taxon>Basidiomycota</taxon>
        <taxon>Agaricomycotina</taxon>
        <taxon>Agaricomycetes</taxon>
        <taxon>Polyporales</taxon>
        <taxon>Polyporaceae</taxon>
        <taxon>Trametes</taxon>
    </lineage>
</organism>
<accession>A0AAD7TRQ9</accession>
<comment type="caution">
    <text evidence="2">The sequence shown here is derived from an EMBL/GenBank/DDBJ whole genome shotgun (WGS) entry which is preliminary data.</text>
</comment>
<reference evidence="2" key="1">
    <citation type="submission" date="2022-11" db="EMBL/GenBank/DDBJ databases">
        <title>Genome Sequence of Cubamyces cubensis.</title>
        <authorList>
            <person name="Buettner E."/>
        </authorList>
    </citation>
    <scope>NUCLEOTIDE SEQUENCE</scope>
    <source>
        <strain evidence="2">MPL-01</strain>
    </source>
</reference>
<evidence type="ECO:0000313" key="3">
    <source>
        <dbReference type="Proteomes" id="UP001215151"/>
    </source>
</evidence>
<dbReference type="AlphaFoldDB" id="A0AAD7TRQ9"/>
<dbReference type="EMBL" id="JAPEVG010000165">
    <property type="protein sequence ID" value="KAJ8475224.1"/>
    <property type="molecule type" value="Genomic_DNA"/>
</dbReference>
<feature type="region of interest" description="Disordered" evidence="1">
    <location>
        <begin position="86"/>
        <end position="120"/>
    </location>
</feature>
<evidence type="ECO:0000313" key="2">
    <source>
        <dbReference type="EMBL" id="KAJ8475224.1"/>
    </source>
</evidence>
<name>A0AAD7TRQ9_9APHY</name>
<sequence length="326" mass="35918">MDLRTPLSSVSHTLNNSSLFALIPKENNVWASASPLEQENAWPSVNAADENAIMSAGPRNMTDVLNLAFALDAEAIAGASEGFSHPPIDYASPDPGARAIPSEEEAAGSDGAKSDNQESSDQDLQRKLAFAYRARASGSGLPPLLAQFYGAVEEMDDFDDEDADDIVESLVLILETQREILKKYDTFLESVVPSVFHRAGHIAVWRKDYRALLNEDKGVFKMSLVHLAAFRKIGASYLGTTSAQGLLPMRPDMVNEKERPARSLRNKLIKYHCESDIYVACKHYGIPYTKPHEYHVKPDANFSGKAFLAESGHIGPRRPKVSERSR</sequence>
<proteinExistence type="predicted"/>
<protein>
    <submittedName>
        <fullName evidence="2">Uncharacterized protein</fullName>
    </submittedName>
</protein>
<gene>
    <name evidence="2" type="ORF">ONZ51_g6693</name>
</gene>
<evidence type="ECO:0000256" key="1">
    <source>
        <dbReference type="SAM" id="MobiDB-lite"/>
    </source>
</evidence>